<dbReference type="GeneID" id="118427524"/>
<dbReference type="Pfam" id="PF00630">
    <property type="entry name" value="Filamin"/>
    <property type="match status" value="17"/>
</dbReference>
<feature type="repeat" description="Filamin" evidence="3">
    <location>
        <begin position="674"/>
        <end position="766"/>
    </location>
</feature>
<proteinExistence type="inferred from homology"/>
<dbReference type="FunFam" id="2.60.40.10:FF:001145">
    <property type="entry name" value="Jitterbug, isoform I"/>
    <property type="match status" value="1"/>
</dbReference>
<feature type="repeat" description="Filamin" evidence="3">
    <location>
        <begin position="490"/>
        <end position="584"/>
    </location>
</feature>
<feature type="compositionally biased region" description="Polar residues" evidence="4">
    <location>
        <begin position="1348"/>
        <end position="1360"/>
    </location>
</feature>
<reference evidence="6" key="2">
    <citation type="submission" date="2025-08" db="UniProtKB">
        <authorList>
            <consortium name="RefSeq"/>
        </authorList>
    </citation>
    <scope>IDENTIFICATION</scope>
    <source>
        <strain evidence="6">S238N-H82</strain>
        <tissue evidence="6">Testes</tissue>
    </source>
</reference>
<keyword evidence="2" id="KW-0677">Repeat</keyword>
<feature type="repeat" description="Filamin" evidence="3">
    <location>
        <begin position="399"/>
        <end position="492"/>
    </location>
</feature>
<dbReference type="SUPFAM" id="SSF81296">
    <property type="entry name" value="E set domains"/>
    <property type="match status" value="17"/>
</dbReference>
<dbReference type="SMART" id="SM00557">
    <property type="entry name" value="IG_FLMN"/>
    <property type="match status" value="17"/>
</dbReference>
<evidence type="ECO:0000256" key="4">
    <source>
        <dbReference type="SAM" id="MobiDB-lite"/>
    </source>
</evidence>
<evidence type="ECO:0000256" key="1">
    <source>
        <dbReference type="ARBA" id="ARBA00009238"/>
    </source>
</evidence>
<accession>A0A9J7M4R0</accession>
<dbReference type="Gene3D" id="2.60.40.10">
    <property type="entry name" value="Immunoglobulins"/>
    <property type="match status" value="17"/>
</dbReference>
<feature type="repeat" description="Filamin" evidence="3">
    <location>
        <begin position="1404"/>
        <end position="1499"/>
    </location>
</feature>
<sequence length="1782" mass="192739">MDCMYDGNHANYNSAYHNASTLDATARSKIIATATRVRRDKDDPDITVLVAGNGVNVARVHMPADVRVTPLGVVTGAITVVAVGPYGNKAHCTLVKQKPGHYHGTYTPTIVGSWLVSIRIDGNAVPGKKFTCNVYDPRKVKVFDTQPGILGRLCTFGVNTREAGEGDLSVVVISPKGRIASRVRNEGLGKYRVSFSPEVVGMHKVFVNYNGDEIAESPFQIEVGNTSAISAHGKGLQRCRAGSRSTFKIKGCSGGDIKVTITGPSGATVPNITNVSGGNYVCEFTPFEAGDHEVDVQYNGESIEGCPATIQVYDPRAVVIHGVDDGVVGQQCLFQIDVSQAGAGDVQIKILNHGRPVKWKLSSIEPNKLNVSFIPERAGPHDVTVTFENDTVPGCPFRCNVIDPSRVTPIKHQPRVATAGRLTNFTVTTRDAGEGNTTFIITDPFGSVIPCRVENERHEVRAHWTPSDVGRHHVQVLFGGVEVPGSPFVVQSYDSSKISIEDLETTGRPGEMLEFTVNTEGAGEGDLKCHVTTDGGASHVKSTVRKMAAERYAVTFRPESVGEHDVRVTYNGVDIPGTPFACNILNPDRVSVTGDGRKRVQLNTPYRFFVHTQGGGKGTVQCAVTGPGHVPVSCKLEDKHGGDFIGEFVPDAIGEYQIKVLFEGNEVAGSPFGISAYDVERINVRNTTYQAKLGQPARMQVDTGTAGDGSLQARVEAENTDVPCSVEKDDVSHYTIAFTPKIAVKHFIFVKFNETPLKGSPFKIDVSDPTSVAVSGAGLGIVPVGHVTNFSVDTARAGLGRGGVDVKISNDQGQLVPCDVTEEKQGLYKCSYTPHRSGSHRIEVSYDGSEAVGSPYISEAFDVTKVHLVNRHRLVVGKEATVEVDASRAGRGNIDVNVTTTGRRVPSSVARSPSQTGVYSVTFFPEIQGPHDIQVLFNGIPVQGSPFRVNVLDPGRVTAFGSGIQSVPINRQAHFTVDPNGEHRGTVTATINAPSGRRVPCTIAPTYDGTYAIQYLPTEVGQHRIDVNFSDHPISGSPFYCNVYDVSKVTVSKLPGVGYEGREIRFQVDTGHAGMGTVDVEVTCEGNRIPHYMSSREAPRLYNVGFMPEDVGVHKITITFNQEPVPGSPFFVDVRDSGHPRAPPRRSRTFSLGEKHNDARAMVVKPVVSKPIVETVDVGVGSLNIRTLQAQVITEEEFTKLKKIIVGAKGGKAKATASGEGLYRCFQNTPAQFIVETTDGKSDRLDVKINGPNTIAKHKIQQDGSRFYVSFTPVEVGIFDIYVGYDGTEIDGSPFHPVVVNPSKVQLLGELRRLLDKKGRILLFIRETCFILLDTAEAGPGKVKASVQGPSRQTPVQVGQENGGKQRISFVPEEEGKHLIEILFSDAHIPSSPIYGLAKKRTSALPVDHTKVVVWGEGLRKAQVARTAEFTLDGSQAGKGTPSCILNGLKADVPVKIEAIPDRKNTYKATYKPDIPGSYLLNITWSGKKINGAPFKVSVTKPIDSARVVFSGLKWGFGGQALRATVDIRKAGRGGKLAARCLGPSKPARVDLTDNFNGTFLLCLHPVEKGKHKLEIKYDGSYIPGSPFIVNIVGYPDPAKVKAFGPGLSNGVLGRFVGEFVCETVEAGPGQLKVRVHGPKGAFNVQMTPTGPKGRTVIVRYDPTEPGEYAIDVKWSEIHVPGSPFRIILVDSEEELQDLELEARAASNPSIRRSQSGDSIALDADLEEEVPEKASPILTANEWPRMRYVGRAIRRSTSERLLQRPTRTRKFSFKKAFSKPKM</sequence>
<dbReference type="InterPro" id="IPR017868">
    <property type="entry name" value="Filamin/ABP280_repeat-like"/>
</dbReference>
<evidence type="ECO:0000256" key="3">
    <source>
        <dbReference type="PROSITE-ProRule" id="PRU00087"/>
    </source>
</evidence>
<feature type="repeat" description="Filamin" evidence="3">
    <location>
        <begin position="764"/>
        <end position="860"/>
    </location>
</feature>
<feature type="repeat" description="Filamin" evidence="3">
    <location>
        <begin position="949"/>
        <end position="1043"/>
    </location>
</feature>
<feature type="repeat" description="Filamin" evidence="3">
    <location>
        <begin position="146"/>
        <end position="223"/>
    </location>
</feature>
<evidence type="ECO:0000313" key="5">
    <source>
        <dbReference type="Proteomes" id="UP000001554"/>
    </source>
</evidence>
<dbReference type="PANTHER" id="PTHR38537">
    <property type="entry name" value="JITTERBUG, ISOFORM N"/>
    <property type="match status" value="1"/>
</dbReference>
<dbReference type="RefSeq" id="XP_035693254.1">
    <property type="nucleotide sequence ID" value="XM_035837361.1"/>
</dbReference>
<dbReference type="GO" id="GO:0030036">
    <property type="term" value="P:actin cytoskeleton organization"/>
    <property type="evidence" value="ECO:0007669"/>
    <property type="project" value="InterPro"/>
</dbReference>
<dbReference type="OrthoDB" id="18740at2759"/>
<feature type="repeat" description="Filamin" evidence="3">
    <location>
        <begin position="48"/>
        <end position="134"/>
    </location>
</feature>
<dbReference type="GO" id="GO:0051015">
    <property type="term" value="F:actin filament binding"/>
    <property type="evidence" value="ECO:0007669"/>
    <property type="project" value="InterPro"/>
</dbReference>
<dbReference type="InterPro" id="IPR001298">
    <property type="entry name" value="Filamin/ABP280_rpt"/>
</dbReference>
<feature type="repeat" description="Filamin" evidence="3">
    <location>
        <begin position="1593"/>
        <end position="1689"/>
    </location>
</feature>
<feature type="repeat" description="Filamin" evidence="3">
    <location>
        <begin position="1297"/>
        <end position="1398"/>
    </location>
</feature>
<feature type="region of interest" description="Disordered" evidence="4">
    <location>
        <begin position="1342"/>
        <end position="1363"/>
    </location>
</feature>
<evidence type="ECO:0000313" key="6">
    <source>
        <dbReference type="RefSeq" id="XP_035693254.1"/>
    </source>
</evidence>
<feature type="repeat" description="Filamin" evidence="3">
    <location>
        <begin position="1498"/>
        <end position="1592"/>
    </location>
</feature>
<evidence type="ECO:0000256" key="2">
    <source>
        <dbReference type="ARBA" id="ARBA00022737"/>
    </source>
</evidence>
<dbReference type="InterPro" id="IPR013783">
    <property type="entry name" value="Ig-like_fold"/>
</dbReference>
<dbReference type="InterPro" id="IPR044801">
    <property type="entry name" value="Filamin"/>
</dbReference>
<feature type="repeat" description="Filamin" evidence="3">
    <location>
        <begin position="322"/>
        <end position="401"/>
    </location>
</feature>
<feature type="repeat" description="Filamin" evidence="3">
    <location>
        <begin position="582"/>
        <end position="676"/>
    </location>
</feature>
<reference evidence="5" key="1">
    <citation type="journal article" date="2020" name="Nat. Ecol. Evol.">
        <title>Deeply conserved synteny resolves early events in vertebrate evolution.</title>
        <authorList>
            <person name="Simakov O."/>
            <person name="Marletaz F."/>
            <person name="Yue J.X."/>
            <person name="O'Connell B."/>
            <person name="Jenkins J."/>
            <person name="Brandt A."/>
            <person name="Calef R."/>
            <person name="Tung C.H."/>
            <person name="Huang T.K."/>
            <person name="Schmutz J."/>
            <person name="Satoh N."/>
            <person name="Yu J.K."/>
            <person name="Putnam N.H."/>
            <person name="Green R.E."/>
            <person name="Rokhsar D.S."/>
        </authorList>
    </citation>
    <scope>NUCLEOTIDE SEQUENCE [LARGE SCALE GENOMIC DNA]</scope>
    <source>
        <strain evidence="5">S238N-H82</strain>
    </source>
</reference>
<organism evidence="5 6">
    <name type="scientific">Branchiostoma floridae</name>
    <name type="common">Florida lancelet</name>
    <name type="synonym">Amphioxus</name>
    <dbReference type="NCBI Taxonomy" id="7739"/>
    <lineage>
        <taxon>Eukaryota</taxon>
        <taxon>Metazoa</taxon>
        <taxon>Chordata</taxon>
        <taxon>Cephalochordata</taxon>
        <taxon>Leptocardii</taxon>
        <taxon>Amphioxiformes</taxon>
        <taxon>Branchiostomatidae</taxon>
        <taxon>Branchiostoma</taxon>
    </lineage>
</organism>
<dbReference type="KEGG" id="bfo:118427524"/>
<dbReference type="PROSITE" id="PS50194">
    <property type="entry name" value="FILAMIN_REPEAT"/>
    <property type="match status" value="17"/>
</dbReference>
<dbReference type="InterPro" id="IPR014756">
    <property type="entry name" value="Ig_E-set"/>
</dbReference>
<name>A0A9J7M4R0_BRAFL</name>
<keyword evidence="5" id="KW-1185">Reference proteome</keyword>
<feature type="repeat" description="Filamin" evidence="3">
    <location>
        <begin position="1041"/>
        <end position="1134"/>
    </location>
</feature>
<feature type="repeat" description="Filamin" evidence="3">
    <location>
        <begin position="1207"/>
        <end position="1299"/>
    </location>
</feature>
<gene>
    <name evidence="6" type="primary">LOC118427524</name>
</gene>
<feature type="repeat" description="Filamin" evidence="3">
    <location>
        <begin position="221"/>
        <end position="312"/>
    </location>
</feature>
<feature type="repeat" description="Filamin" evidence="3">
    <location>
        <begin position="876"/>
        <end position="951"/>
    </location>
</feature>
<dbReference type="Proteomes" id="UP000001554">
    <property type="component" value="Chromosome 12"/>
</dbReference>
<dbReference type="PANTHER" id="PTHR38537:SF16">
    <property type="entry name" value="CALPONIN-HOMOLOGY (CH) DOMAIN-CONTAINING PROTEIN"/>
    <property type="match status" value="1"/>
</dbReference>
<protein>
    <submittedName>
        <fullName evidence="6">Filamin-C-like</fullName>
    </submittedName>
</protein>
<dbReference type="OMA" id="WFEIDPR"/>
<comment type="similarity">
    <text evidence="1">Belongs to the filamin family.</text>
</comment>